<evidence type="ECO:0000313" key="5">
    <source>
        <dbReference type="Proteomes" id="UP000236584"/>
    </source>
</evidence>
<dbReference type="OrthoDB" id="306492at2157"/>
<evidence type="ECO:0000313" key="4">
    <source>
        <dbReference type="EMBL" id="AUV82449.1"/>
    </source>
</evidence>
<reference evidence="4 5" key="1">
    <citation type="submission" date="2018-01" db="EMBL/GenBank/DDBJ databases">
        <title>Complete genome sequence of Salinigranum rubrum GX10T, an extremely halophilic archaeon isolated from a marine solar saltern.</title>
        <authorList>
            <person name="Han S."/>
        </authorList>
    </citation>
    <scope>NUCLEOTIDE SEQUENCE [LARGE SCALE GENOMIC DNA]</scope>
    <source>
        <strain evidence="4 5">GX10</strain>
    </source>
</reference>
<comment type="similarity">
    <text evidence="3">Belongs to the gas vesicle GvpK family.</text>
</comment>
<proteinExistence type="inferred from homology"/>
<comment type="subcellular location">
    <subcellularLocation>
        <location evidence="2">Gas vesicle</location>
    </subcellularLocation>
</comment>
<dbReference type="GO" id="GO:0031411">
    <property type="term" value="C:gas vesicle"/>
    <property type="evidence" value="ECO:0007669"/>
    <property type="project" value="UniProtKB-SubCell"/>
</dbReference>
<name>A0A2I8VMY4_9EURY</name>
<evidence type="ECO:0000256" key="3">
    <source>
        <dbReference type="ARBA" id="ARBA00035659"/>
    </source>
</evidence>
<keyword evidence="5" id="KW-1185">Reference proteome</keyword>
<accession>A0A2I8VMY4</accession>
<dbReference type="GO" id="GO:0031412">
    <property type="term" value="P:gas vesicle organization"/>
    <property type="evidence" value="ECO:0007669"/>
    <property type="project" value="InterPro"/>
</dbReference>
<dbReference type="InterPro" id="IPR007805">
    <property type="entry name" value="GvpK"/>
</dbReference>
<keyword evidence="1" id="KW-0304">Gas vesicle</keyword>
<dbReference type="Proteomes" id="UP000236584">
    <property type="component" value="Chromosome"/>
</dbReference>
<sequence length="116" mass="12407">MTRIDLPASADGTAEGGANGLVALVIAVVEILVEVLEREAVRRMERGDLTDEEVERLGTQLATLETEIEQLAAREGVDDEVDRLRGRLDGLVESAIRRVDDSGVPQRQGAAGGDGR</sequence>
<evidence type="ECO:0000256" key="1">
    <source>
        <dbReference type="ARBA" id="ARBA00022987"/>
    </source>
</evidence>
<dbReference type="Pfam" id="PF05121">
    <property type="entry name" value="GvpK"/>
    <property type="match status" value="1"/>
</dbReference>
<dbReference type="AlphaFoldDB" id="A0A2I8VMY4"/>
<gene>
    <name evidence="4" type="ORF">C2R22_13015</name>
</gene>
<dbReference type="RefSeq" id="WP_103426138.1">
    <property type="nucleotide sequence ID" value="NZ_CP026309.1"/>
</dbReference>
<organism evidence="4 5">
    <name type="scientific">Salinigranum rubrum</name>
    <dbReference type="NCBI Taxonomy" id="755307"/>
    <lineage>
        <taxon>Archaea</taxon>
        <taxon>Methanobacteriati</taxon>
        <taxon>Methanobacteriota</taxon>
        <taxon>Stenosarchaea group</taxon>
        <taxon>Halobacteria</taxon>
        <taxon>Halobacteriales</taxon>
        <taxon>Haloferacaceae</taxon>
        <taxon>Salinigranum</taxon>
    </lineage>
</organism>
<dbReference type="PANTHER" id="PTHR40137">
    <property type="entry name" value="PROTEIN GVPK 1"/>
    <property type="match status" value="1"/>
</dbReference>
<dbReference type="PANTHER" id="PTHR40137:SF2">
    <property type="entry name" value="PROTEIN GVPK 1"/>
    <property type="match status" value="1"/>
</dbReference>
<dbReference type="GeneID" id="35593028"/>
<evidence type="ECO:0000256" key="2">
    <source>
        <dbReference type="ARBA" id="ARBA00035108"/>
    </source>
</evidence>
<dbReference type="EMBL" id="CP026309">
    <property type="protein sequence ID" value="AUV82449.1"/>
    <property type="molecule type" value="Genomic_DNA"/>
</dbReference>
<dbReference type="KEGG" id="srub:C2R22_13015"/>
<protein>
    <submittedName>
        <fullName evidence="4">Protein gvpK</fullName>
    </submittedName>
</protein>